<dbReference type="Gene3D" id="1.20.120.1220">
    <property type="match status" value="1"/>
</dbReference>
<organism evidence="4 5">
    <name type="scientific">Paenibacillus pini JCM 16418</name>
    <dbReference type="NCBI Taxonomy" id="1236976"/>
    <lineage>
        <taxon>Bacteria</taxon>
        <taxon>Bacillati</taxon>
        <taxon>Bacillota</taxon>
        <taxon>Bacilli</taxon>
        <taxon>Bacillales</taxon>
        <taxon>Paenibacillaceae</taxon>
        <taxon>Paenibacillus</taxon>
    </lineage>
</organism>
<dbReference type="RefSeq" id="WP_036648335.1">
    <property type="nucleotide sequence ID" value="NZ_BAVZ01000005.1"/>
</dbReference>
<feature type="transmembrane region" description="Helical" evidence="2">
    <location>
        <begin position="87"/>
        <end position="113"/>
    </location>
</feature>
<dbReference type="Pfam" id="PF01478">
    <property type="entry name" value="Peptidase_A24"/>
    <property type="match status" value="1"/>
</dbReference>
<dbReference type="EMBL" id="BAVZ01000005">
    <property type="protein sequence ID" value="GAF08212.1"/>
    <property type="molecule type" value="Genomic_DNA"/>
</dbReference>
<dbReference type="eggNOG" id="COG1989">
    <property type="taxonomic scope" value="Bacteria"/>
</dbReference>
<feature type="transmembrane region" description="Helical" evidence="2">
    <location>
        <begin position="125"/>
        <end position="143"/>
    </location>
</feature>
<comment type="similarity">
    <text evidence="1">Belongs to the peptidase A24 family.</text>
</comment>
<keyword evidence="2" id="KW-0812">Transmembrane</keyword>
<name>W7YIE0_9BACL</name>
<keyword evidence="2" id="KW-0472">Membrane</keyword>
<evidence type="ECO:0000313" key="5">
    <source>
        <dbReference type="Proteomes" id="UP000019364"/>
    </source>
</evidence>
<dbReference type="OrthoDB" id="5508079at2"/>
<accession>W7YIE0</accession>
<dbReference type="GO" id="GO:0006465">
    <property type="term" value="P:signal peptide processing"/>
    <property type="evidence" value="ECO:0007669"/>
    <property type="project" value="TreeGrafter"/>
</dbReference>
<dbReference type="GO" id="GO:0005886">
    <property type="term" value="C:plasma membrane"/>
    <property type="evidence" value="ECO:0007669"/>
    <property type="project" value="TreeGrafter"/>
</dbReference>
<feature type="transmembrane region" description="Helical" evidence="2">
    <location>
        <begin position="57"/>
        <end position="75"/>
    </location>
</feature>
<feature type="domain" description="Prepilin type IV endopeptidase peptidase" evidence="3">
    <location>
        <begin position="8"/>
        <end position="109"/>
    </location>
</feature>
<dbReference type="PANTHER" id="PTHR30487:SF0">
    <property type="entry name" value="PREPILIN LEADER PEPTIDASE_N-METHYLTRANSFERASE-RELATED"/>
    <property type="match status" value="1"/>
</dbReference>
<feature type="transmembrane region" description="Helical" evidence="2">
    <location>
        <begin position="29"/>
        <end position="50"/>
    </location>
</feature>
<gene>
    <name evidence="4" type="ORF">JCM16418_2253</name>
</gene>
<sequence>MDLAFVGCFLCLIIAFVSDIRTMKIPNKLTVFMIISGIMFQGLNQGWVGVSFSSKGLVVGFMIVLVMYWIGAVGAGDVKLFGGLGAWMGTFFTLQCIIYSVIFAGIIGLFILLWRRETLSRFKKVAGGLAGFFIFRSFHFLKGNPKDQLHFPFMLAVLPGYIFTYFLSNG</sequence>
<evidence type="ECO:0000256" key="1">
    <source>
        <dbReference type="ARBA" id="ARBA00005801"/>
    </source>
</evidence>
<evidence type="ECO:0000256" key="2">
    <source>
        <dbReference type="SAM" id="Phobius"/>
    </source>
</evidence>
<proteinExistence type="inferred from homology"/>
<protein>
    <submittedName>
        <fullName evidence="4">Type IV prepilin peptidase TadV/CpaA</fullName>
    </submittedName>
</protein>
<feature type="transmembrane region" description="Helical" evidence="2">
    <location>
        <begin position="149"/>
        <end position="167"/>
    </location>
</feature>
<dbReference type="PANTHER" id="PTHR30487">
    <property type="entry name" value="TYPE 4 PREPILIN-LIKE PROTEINS LEADER PEPTIDE-PROCESSING ENZYME"/>
    <property type="match status" value="1"/>
</dbReference>
<dbReference type="Proteomes" id="UP000019364">
    <property type="component" value="Unassembled WGS sequence"/>
</dbReference>
<dbReference type="AlphaFoldDB" id="W7YIE0"/>
<comment type="caution">
    <text evidence="4">The sequence shown here is derived from an EMBL/GenBank/DDBJ whole genome shotgun (WGS) entry which is preliminary data.</text>
</comment>
<dbReference type="InterPro" id="IPR000045">
    <property type="entry name" value="Prepilin_IV_endopep_pep"/>
</dbReference>
<evidence type="ECO:0000313" key="4">
    <source>
        <dbReference type="EMBL" id="GAF08212.1"/>
    </source>
</evidence>
<reference evidence="4 5" key="1">
    <citation type="journal article" date="2014" name="Genome Announc.">
        <title>Draft Genome Sequence of Paenibacillus pini JCM 16418T, Isolated from the Rhizosphere of Pine Tree.</title>
        <authorList>
            <person name="Yuki M."/>
            <person name="Oshima K."/>
            <person name="Suda W."/>
            <person name="Oshida Y."/>
            <person name="Kitamura K."/>
            <person name="Iida Y."/>
            <person name="Hattori M."/>
            <person name="Ohkuma M."/>
        </authorList>
    </citation>
    <scope>NUCLEOTIDE SEQUENCE [LARGE SCALE GENOMIC DNA]</scope>
    <source>
        <strain evidence="4 5">JCM 16418</strain>
    </source>
</reference>
<dbReference type="GO" id="GO:0004190">
    <property type="term" value="F:aspartic-type endopeptidase activity"/>
    <property type="evidence" value="ECO:0007669"/>
    <property type="project" value="InterPro"/>
</dbReference>
<evidence type="ECO:0000259" key="3">
    <source>
        <dbReference type="Pfam" id="PF01478"/>
    </source>
</evidence>
<keyword evidence="2" id="KW-1133">Transmembrane helix</keyword>
<dbReference type="InterPro" id="IPR050882">
    <property type="entry name" value="Prepilin_peptidase/N-MTase"/>
</dbReference>
<keyword evidence="5" id="KW-1185">Reference proteome</keyword>
<dbReference type="STRING" id="1236976.JCM16418_2253"/>